<dbReference type="PANTHER" id="PTHR43335">
    <property type="entry name" value="ABC TRANSPORTER, ATP-BINDING PROTEIN"/>
    <property type="match status" value="1"/>
</dbReference>
<dbReference type="RefSeq" id="WP_013887545.1">
    <property type="nucleotide sequence ID" value="NC_015673.1"/>
</dbReference>
<dbReference type="EMBL" id="CP002857">
    <property type="protein sequence ID" value="AEI08516.1"/>
    <property type="molecule type" value="Genomic_DNA"/>
</dbReference>
<evidence type="ECO:0000256" key="1">
    <source>
        <dbReference type="ARBA" id="ARBA00005417"/>
    </source>
</evidence>
<proteinExistence type="inferred from homology"/>
<dbReference type="HOGENOM" id="CLU_000604_1_2_11"/>
<dbReference type="CDD" id="cd03268">
    <property type="entry name" value="ABC_BcrA_bacitracin_resist"/>
    <property type="match status" value="1"/>
</dbReference>
<dbReference type="InterPro" id="IPR003439">
    <property type="entry name" value="ABC_transporter-like_ATP-bd"/>
</dbReference>
<sequence>MIKVSHLTKSYGNSLAVNNLDFEVKPGIVTGFLGPNGAGKSTTMRMIVGLDRPTRGTALIDGKAYSDYTRPLEKVGTLLDAKWMHPSRSAANHLRWLAAANGISKKRVDEVLGIVGLSDVAGRKAGGFSLGMGQRLGLAAALLGDPEVLILDEPVNGLDPEGIRWVRQFVRALAAEGRTVLVSSHLLSEMAQTADHLIVIGKGRLIADTSTRDFIKSASEASVVVRSDHLTELGTALEEENTEFHKSVDADGRPTVVVPNRDSDWVGALAYSYGLRLRELSEVRPSLEEAFMRMTGDSVEYQASVSPNGKGTLGGPASVVSPAGEGGTQPPADQKQSASTAKREVASPGVASSGVARKVTPTADDKPKGK</sequence>
<reference evidence="7 8" key="1">
    <citation type="journal article" date="2012" name="BMC Genomics">
        <title>Complete genome sequence, lifestyle, and multi-drug resistance of the human pathogen Corynebacterium resistens DSM 45100 isolated from blood samples of a leukemia patient.</title>
        <authorList>
            <person name="Schroder J."/>
            <person name="Maus I."/>
            <person name="Meyer K."/>
            <person name="Wordemann S."/>
            <person name="Blom J."/>
            <person name="Jaenicke S."/>
            <person name="Schneider J."/>
            <person name="Trost E."/>
            <person name="Tauch A."/>
        </authorList>
    </citation>
    <scope>NUCLEOTIDE SEQUENCE [LARGE SCALE GENOMIC DNA]</scope>
    <source>
        <strain evidence="8">DSM 45100 / JCM 12819 / CCUG 50093 / GTC 2026 / SICGH 158</strain>
    </source>
</reference>
<dbReference type="InterPro" id="IPR027417">
    <property type="entry name" value="P-loop_NTPase"/>
</dbReference>
<dbReference type="STRING" id="662755.CRES_0153"/>
<dbReference type="KEGG" id="crd:CRES_0153"/>
<dbReference type="InterPro" id="IPR003593">
    <property type="entry name" value="AAA+_ATPase"/>
</dbReference>
<dbReference type="PROSITE" id="PS50893">
    <property type="entry name" value="ABC_TRANSPORTER_2"/>
    <property type="match status" value="1"/>
</dbReference>
<protein>
    <submittedName>
        <fullName evidence="7">ABC transport system ATP-binding protein</fullName>
        <ecNumber evidence="7">3.6.3.31</ecNumber>
    </submittedName>
</protein>
<keyword evidence="8" id="KW-1185">Reference proteome</keyword>
<keyword evidence="3" id="KW-0547">Nucleotide-binding</keyword>
<keyword evidence="7" id="KW-0378">Hydrolase</keyword>
<dbReference type="SUPFAM" id="SSF52540">
    <property type="entry name" value="P-loop containing nucleoside triphosphate hydrolases"/>
    <property type="match status" value="1"/>
</dbReference>
<comment type="similarity">
    <text evidence="1">Belongs to the ABC transporter superfamily.</text>
</comment>
<evidence type="ECO:0000256" key="3">
    <source>
        <dbReference type="ARBA" id="ARBA00022741"/>
    </source>
</evidence>
<dbReference type="OrthoDB" id="9804819at2"/>
<dbReference type="Pfam" id="PF00005">
    <property type="entry name" value="ABC_tran"/>
    <property type="match status" value="1"/>
</dbReference>
<dbReference type="EC" id="3.6.3.31" evidence="7"/>
<organism evidence="7 8">
    <name type="scientific">Corynebacterium resistens (strain DSM 45100 / JCM 12819 / GTC 2026 / SICGH 158)</name>
    <dbReference type="NCBI Taxonomy" id="662755"/>
    <lineage>
        <taxon>Bacteria</taxon>
        <taxon>Bacillati</taxon>
        <taxon>Actinomycetota</taxon>
        <taxon>Actinomycetes</taxon>
        <taxon>Mycobacteriales</taxon>
        <taxon>Corynebacteriaceae</taxon>
        <taxon>Corynebacterium</taxon>
    </lineage>
</organism>
<dbReference type="AlphaFoldDB" id="F8E1L1"/>
<dbReference type="GO" id="GO:0016887">
    <property type="term" value="F:ATP hydrolysis activity"/>
    <property type="evidence" value="ECO:0007669"/>
    <property type="project" value="InterPro"/>
</dbReference>
<evidence type="ECO:0000313" key="7">
    <source>
        <dbReference type="EMBL" id="AEI08516.1"/>
    </source>
</evidence>
<accession>F8E1L1</accession>
<dbReference type="PANTHER" id="PTHR43335:SF4">
    <property type="entry name" value="ABC TRANSPORTER, ATP-BINDING PROTEIN"/>
    <property type="match status" value="1"/>
</dbReference>
<feature type="region of interest" description="Disordered" evidence="5">
    <location>
        <begin position="302"/>
        <end position="370"/>
    </location>
</feature>
<evidence type="ECO:0000313" key="8">
    <source>
        <dbReference type="Proteomes" id="UP000000492"/>
    </source>
</evidence>
<dbReference type="Gene3D" id="3.40.50.300">
    <property type="entry name" value="P-loop containing nucleotide triphosphate hydrolases"/>
    <property type="match status" value="1"/>
</dbReference>
<evidence type="ECO:0000256" key="5">
    <source>
        <dbReference type="SAM" id="MobiDB-lite"/>
    </source>
</evidence>
<evidence type="ECO:0000256" key="2">
    <source>
        <dbReference type="ARBA" id="ARBA00022448"/>
    </source>
</evidence>
<dbReference type="Proteomes" id="UP000000492">
    <property type="component" value="Chromosome"/>
</dbReference>
<feature type="domain" description="ABC transporter" evidence="6">
    <location>
        <begin position="2"/>
        <end position="227"/>
    </location>
</feature>
<gene>
    <name evidence="7" type="ordered locus">CRES_0153</name>
</gene>
<dbReference type="eggNOG" id="COG1131">
    <property type="taxonomic scope" value="Bacteria"/>
</dbReference>
<name>F8E1L1_CORRG</name>
<dbReference type="GO" id="GO:0005524">
    <property type="term" value="F:ATP binding"/>
    <property type="evidence" value="ECO:0007669"/>
    <property type="project" value="UniProtKB-KW"/>
</dbReference>
<keyword evidence="4 7" id="KW-0067">ATP-binding</keyword>
<dbReference type="SMART" id="SM00382">
    <property type="entry name" value="AAA"/>
    <property type="match status" value="1"/>
</dbReference>
<keyword evidence="2" id="KW-0813">Transport</keyword>
<evidence type="ECO:0000256" key="4">
    <source>
        <dbReference type="ARBA" id="ARBA00022840"/>
    </source>
</evidence>
<evidence type="ECO:0000259" key="6">
    <source>
        <dbReference type="PROSITE" id="PS50893"/>
    </source>
</evidence>